<name>A0A1I3ZLW1_9GAMM</name>
<dbReference type="EMBL" id="FOSD01000007">
    <property type="protein sequence ID" value="SFK44930.1"/>
    <property type="molecule type" value="Genomic_DNA"/>
</dbReference>
<protein>
    <recommendedName>
        <fullName evidence="4">Cytoplasmic protein</fullName>
    </recommendedName>
</protein>
<sequence length="41" mass="4711">MSERPDDDDVIPLPGDDETLPDEDDDLPRDTEFPEDQQPKI</sequence>
<keyword evidence="3" id="KW-1185">Reference proteome</keyword>
<evidence type="ECO:0000313" key="2">
    <source>
        <dbReference type="EMBL" id="SFK44930.1"/>
    </source>
</evidence>
<evidence type="ECO:0008006" key="4">
    <source>
        <dbReference type="Google" id="ProtNLM"/>
    </source>
</evidence>
<evidence type="ECO:0000256" key="1">
    <source>
        <dbReference type="SAM" id="MobiDB-lite"/>
    </source>
</evidence>
<accession>A0A1I3ZLW1</accession>
<feature type="compositionally biased region" description="Basic and acidic residues" evidence="1">
    <location>
        <begin position="28"/>
        <end position="41"/>
    </location>
</feature>
<dbReference type="Proteomes" id="UP000198841">
    <property type="component" value="Unassembled WGS sequence"/>
</dbReference>
<reference evidence="2 3" key="1">
    <citation type="submission" date="2016-10" db="EMBL/GenBank/DDBJ databases">
        <authorList>
            <person name="Varghese N."/>
            <person name="Submissions S."/>
        </authorList>
    </citation>
    <scope>NUCLEOTIDE SEQUENCE [LARGE SCALE GENOMIC DNA]</scope>
    <source>
        <strain evidence="2 3">YR512</strain>
    </source>
</reference>
<gene>
    <name evidence="2" type="ORF">SAMN05518863_10784</name>
</gene>
<dbReference type="RefSeq" id="WP_008103156.1">
    <property type="nucleotide sequence ID" value="NZ_FOSD01000007.1"/>
</dbReference>
<feature type="region of interest" description="Disordered" evidence="1">
    <location>
        <begin position="1"/>
        <end position="41"/>
    </location>
</feature>
<proteinExistence type="predicted"/>
<evidence type="ECO:0000313" key="3">
    <source>
        <dbReference type="Proteomes" id="UP000198841"/>
    </source>
</evidence>
<feature type="compositionally biased region" description="Acidic residues" evidence="1">
    <location>
        <begin position="1"/>
        <end position="27"/>
    </location>
</feature>
<comment type="caution">
    <text evidence="2">The sequence shown here is derived from an EMBL/GenBank/DDBJ whole genome shotgun (WGS) entry which is preliminary data.</text>
</comment>
<organism evidence="2 3">
    <name type="scientific">Candidatus Pantoea symbiotica</name>
    <dbReference type="NCBI Taxonomy" id="1884370"/>
    <lineage>
        <taxon>Bacteria</taxon>
        <taxon>Pseudomonadati</taxon>
        <taxon>Pseudomonadota</taxon>
        <taxon>Gammaproteobacteria</taxon>
        <taxon>Enterobacterales</taxon>
        <taxon>Erwiniaceae</taxon>
        <taxon>Pantoea</taxon>
    </lineage>
</organism>